<sequence>MSDIEYSLHVIIERLTILQTYLRQQTIKDILHQNSSVNYDLSKYEHECPHHQYVTRIIERKPLIIYIENFLTRNEIQHLVQLAEPLFNPSKIFNADGVRIYDDYRTSTSANLRRQHTPVVKCLEHRFAEFQGNVDIRRVERFQVVKYIPGQQFQPHYDWFWQPEPMKNGGQRLTTFVTYLQANCSQGETEFLEVRFNETLHKHLCDILYCDEKSASSGLRFRPIPGNTVFWSNVDKKGLPDHKTYHAGRPPGENGYKIGLNVWTRAQPHTVLSES</sequence>
<dbReference type="Pfam" id="PF13640">
    <property type="entry name" value="2OG-FeII_Oxy_3"/>
    <property type="match status" value="1"/>
</dbReference>
<dbReference type="EMBL" id="CAJNOR010001547">
    <property type="protein sequence ID" value="CAF1161800.1"/>
    <property type="molecule type" value="Genomic_DNA"/>
</dbReference>
<dbReference type="GO" id="GO:0031418">
    <property type="term" value="F:L-ascorbic acid binding"/>
    <property type="evidence" value="ECO:0007669"/>
    <property type="project" value="UniProtKB-KW"/>
</dbReference>
<reference evidence="9" key="1">
    <citation type="submission" date="2021-02" db="EMBL/GenBank/DDBJ databases">
        <authorList>
            <person name="Nowell W R."/>
        </authorList>
    </citation>
    <scope>NUCLEOTIDE SEQUENCE</scope>
</reference>
<dbReference type="PANTHER" id="PTHR10869">
    <property type="entry name" value="PROLYL 4-HYDROXYLASE ALPHA SUBUNIT"/>
    <property type="match status" value="1"/>
</dbReference>
<dbReference type="InterPro" id="IPR044862">
    <property type="entry name" value="Pro_4_hyd_alph_FE2OG_OXY"/>
</dbReference>
<protein>
    <recommendedName>
        <fullName evidence="7">Prolyl 4-hydroxylase alpha subunit domain-containing protein</fullName>
    </recommendedName>
</protein>
<keyword evidence="3" id="KW-0847">Vitamin C</keyword>
<evidence type="ECO:0000313" key="9">
    <source>
        <dbReference type="EMBL" id="CAF1161800.1"/>
    </source>
</evidence>
<dbReference type="GO" id="GO:0005506">
    <property type="term" value="F:iron ion binding"/>
    <property type="evidence" value="ECO:0007669"/>
    <property type="project" value="InterPro"/>
</dbReference>
<comment type="caution">
    <text evidence="9">The sequence shown here is derived from an EMBL/GenBank/DDBJ whole genome shotgun (WGS) entry which is preliminary data.</text>
</comment>
<evidence type="ECO:0000256" key="3">
    <source>
        <dbReference type="ARBA" id="ARBA00022896"/>
    </source>
</evidence>
<dbReference type="GO" id="GO:0005783">
    <property type="term" value="C:endoplasmic reticulum"/>
    <property type="evidence" value="ECO:0007669"/>
    <property type="project" value="TreeGrafter"/>
</dbReference>
<evidence type="ECO:0000256" key="2">
    <source>
        <dbReference type="ARBA" id="ARBA00022723"/>
    </source>
</evidence>
<keyword evidence="6" id="KW-0408">Iron</keyword>
<evidence type="ECO:0000256" key="6">
    <source>
        <dbReference type="ARBA" id="ARBA00023004"/>
    </source>
</evidence>
<dbReference type="Proteomes" id="UP000663852">
    <property type="component" value="Unassembled WGS sequence"/>
</dbReference>
<comment type="cofactor">
    <cofactor evidence="1">
        <name>L-ascorbate</name>
        <dbReference type="ChEBI" id="CHEBI:38290"/>
    </cofactor>
</comment>
<gene>
    <name evidence="8" type="ORF">EDS130_LOCUS13356</name>
    <name evidence="9" type="ORF">XAT740_LOCUS21524</name>
</gene>
<evidence type="ECO:0000256" key="1">
    <source>
        <dbReference type="ARBA" id="ARBA00001961"/>
    </source>
</evidence>
<evidence type="ECO:0000256" key="5">
    <source>
        <dbReference type="ARBA" id="ARBA00023002"/>
    </source>
</evidence>
<feature type="domain" description="Prolyl 4-hydroxylase alpha subunit" evidence="7">
    <location>
        <begin position="62"/>
        <end position="265"/>
    </location>
</feature>
<evidence type="ECO:0000313" key="10">
    <source>
        <dbReference type="Proteomes" id="UP000663828"/>
    </source>
</evidence>
<evidence type="ECO:0000313" key="8">
    <source>
        <dbReference type="EMBL" id="CAF0970790.1"/>
    </source>
</evidence>
<organism evidence="9 10">
    <name type="scientific">Adineta ricciae</name>
    <name type="common">Rotifer</name>
    <dbReference type="NCBI Taxonomy" id="249248"/>
    <lineage>
        <taxon>Eukaryota</taxon>
        <taxon>Metazoa</taxon>
        <taxon>Spiralia</taxon>
        <taxon>Gnathifera</taxon>
        <taxon>Rotifera</taxon>
        <taxon>Eurotatoria</taxon>
        <taxon>Bdelloidea</taxon>
        <taxon>Adinetida</taxon>
        <taxon>Adinetidae</taxon>
        <taxon>Adineta</taxon>
    </lineage>
</organism>
<dbReference type="EMBL" id="CAJNOJ010000053">
    <property type="protein sequence ID" value="CAF0970790.1"/>
    <property type="molecule type" value="Genomic_DNA"/>
</dbReference>
<accession>A0A814TID3</accession>
<dbReference type="Gene3D" id="2.60.120.620">
    <property type="entry name" value="q2cbj1_9rhob like domain"/>
    <property type="match status" value="1"/>
</dbReference>
<dbReference type="InterPro" id="IPR045054">
    <property type="entry name" value="P4HA-like"/>
</dbReference>
<proteinExistence type="predicted"/>
<evidence type="ECO:0000256" key="4">
    <source>
        <dbReference type="ARBA" id="ARBA00022964"/>
    </source>
</evidence>
<dbReference type="Proteomes" id="UP000663828">
    <property type="component" value="Unassembled WGS sequence"/>
</dbReference>
<keyword evidence="4" id="KW-0223">Dioxygenase</keyword>
<dbReference type="OrthoDB" id="420380at2759"/>
<keyword evidence="2" id="KW-0479">Metal-binding</keyword>
<keyword evidence="10" id="KW-1185">Reference proteome</keyword>
<dbReference type="GO" id="GO:0004656">
    <property type="term" value="F:procollagen-proline 4-dioxygenase activity"/>
    <property type="evidence" value="ECO:0007669"/>
    <property type="project" value="TreeGrafter"/>
</dbReference>
<evidence type="ECO:0000259" key="7">
    <source>
        <dbReference type="SMART" id="SM00702"/>
    </source>
</evidence>
<keyword evidence="5" id="KW-0560">Oxidoreductase</keyword>
<dbReference type="SMART" id="SM00702">
    <property type="entry name" value="P4Hc"/>
    <property type="match status" value="1"/>
</dbReference>
<name>A0A814TID3_ADIRI</name>
<dbReference type="InterPro" id="IPR006620">
    <property type="entry name" value="Pro_4_hyd_alph"/>
</dbReference>
<dbReference type="PANTHER" id="PTHR10869:SF242">
    <property type="entry name" value="PROLYL 4-HYDROXYLASE ALPHA SUBUNIT DOMAIN-CONTAINING PROTEIN"/>
    <property type="match status" value="1"/>
</dbReference>
<dbReference type="AlphaFoldDB" id="A0A814TID3"/>